<feature type="transmembrane region" description="Helical" evidence="7">
    <location>
        <begin position="388"/>
        <end position="406"/>
    </location>
</feature>
<feature type="transmembrane region" description="Helical" evidence="7">
    <location>
        <begin position="247"/>
        <end position="264"/>
    </location>
</feature>
<evidence type="ECO:0000313" key="8">
    <source>
        <dbReference type="EMBL" id="KAL3890622.1"/>
    </source>
</evidence>
<evidence type="ECO:0000256" key="5">
    <source>
        <dbReference type="ARBA" id="ARBA00023136"/>
    </source>
</evidence>
<keyword evidence="6" id="KW-0012">Acyltransferase</keyword>
<dbReference type="PANTHER" id="PTHR13906">
    <property type="entry name" value="PORCUPINE"/>
    <property type="match status" value="1"/>
</dbReference>
<gene>
    <name evidence="8" type="ORF">ACJMK2_002904</name>
</gene>
<dbReference type="GO" id="GO:0016020">
    <property type="term" value="C:membrane"/>
    <property type="evidence" value="ECO:0007669"/>
    <property type="project" value="UniProtKB-SubCell"/>
</dbReference>
<keyword evidence="5 7" id="KW-0472">Membrane</keyword>
<dbReference type="InterPro" id="IPR004299">
    <property type="entry name" value="MBOAT_fam"/>
</dbReference>
<dbReference type="GO" id="GO:0016746">
    <property type="term" value="F:acyltransferase activity"/>
    <property type="evidence" value="ECO:0007669"/>
    <property type="project" value="UniProtKB-KW"/>
</dbReference>
<accession>A0ABD3XXA5</accession>
<dbReference type="Proteomes" id="UP001634394">
    <property type="component" value="Unassembled WGS sequence"/>
</dbReference>
<dbReference type="Pfam" id="PF03062">
    <property type="entry name" value="MBOAT"/>
    <property type="match status" value="1"/>
</dbReference>
<name>A0ABD3XXA5_SINWO</name>
<evidence type="ECO:0000313" key="9">
    <source>
        <dbReference type="Proteomes" id="UP001634394"/>
    </source>
</evidence>
<evidence type="ECO:0000256" key="1">
    <source>
        <dbReference type="ARBA" id="ARBA00004141"/>
    </source>
</evidence>
<comment type="subcellular location">
    <subcellularLocation>
        <location evidence="1">Membrane</location>
        <topology evidence="1">Multi-pass membrane protein</topology>
    </subcellularLocation>
</comment>
<feature type="transmembrane region" description="Helical" evidence="7">
    <location>
        <begin position="106"/>
        <end position="124"/>
    </location>
</feature>
<evidence type="ECO:0000256" key="6">
    <source>
        <dbReference type="ARBA" id="ARBA00023315"/>
    </source>
</evidence>
<feature type="transmembrane region" description="Helical" evidence="7">
    <location>
        <begin position="458"/>
        <end position="476"/>
    </location>
</feature>
<keyword evidence="9" id="KW-1185">Reference proteome</keyword>
<dbReference type="AlphaFoldDB" id="A0ABD3XXA5"/>
<dbReference type="PANTHER" id="PTHR13906:SF4">
    <property type="entry name" value="LYSOPHOSPHOLIPID ACYLTRANSFERASE 6"/>
    <property type="match status" value="1"/>
</dbReference>
<comment type="caution">
    <text evidence="8">The sequence shown here is derived from an EMBL/GenBank/DDBJ whole genome shotgun (WGS) entry which is preliminary data.</text>
</comment>
<proteinExistence type="predicted"/>
<protein>
    <submittedName>
        <fullName evidence="8">Uncharacterized protein</fullName>
    </submittedName>
</protein>
<evidence type="ECO:0000256" key="3">
    <source>
        <dbReference type="ARBA" id="ARBA00022692"/>
    </source>
</evidence>
<organism evidence="8 9">
    <name type="scientific">Sinanodonta woodiana</name>
    <name type="common">Chinese pond mussel</name>
    <name type="synonym">Anodonta woodiana</name>
    <dbReference type="NCBI Taxonomy" id="1069815"/>
    <lineage>
        <taxon>Eukaryota</taxon>
        <taxon>Metazoa</taxon>
        <taxon>Spiralia</taxon>
        <taxon>Lophotrochozoa</taxon>
        <taxon>Mollusca</taxon>
        <taxon>Bivalvia</taxon>
        <taxon>Autobranchia</taxon>
        <taxon>Heteroconchia</taxon>
        <taxon>Palaeoheterodonta</taxon>
        <taxon>Unionida</taxon>
        <taxon>Unionoidea</taxon>
        <taxon>Unionidae</taxon>
        <taxon>Unioninae</taxon>
        <taxon>Sinanodonta</taxon>
    </lineage>
</organism>
<keyword evidence="4 7" id="KW-1133">Transmembrane helix</keyword>
<keyword evidence="2" id="KW-0808">Transferase</keyword>
<feature type="transmembrane region" description="Helical" evidence="7">
    <location>
        <begin position="426"/>
        <end position="446"/>
    </location>
</feature>
<keyword evidence="3 7" id="KW-0812">Transmembrane</keyword>
<evidence type="ECO:0000256" key="7">
    <source>
        <dbReference type="SAM" id="Phobius"/>
    </source>
</evidence>
<sequence length="518" mass="59048">MYISLFIISIMAPLYPGSEILLPLSKACNIPIDHVNFIFIEIVALLIGVVFRKPLGPELVSSRTRHAVSLMLGVAFGLFCFGKQLFHVVVQASICYTCLKMLPASVTHIVVFVLALGYLVVIHINRTFFSETGYTIDITGPLMITTQKMTSLAFSIKDGCHTNSEKLTNLQKSKAVKHCPSVLEISSYIFYFQGFLIGPAAFFNDYKAFIEGTDLVKQVPPTAMTKEKPEPVYVHKPSPLDPVMKKLATTIFWLMIHLFLLPYYPSYLNADPDFITNHSFLYRLWYMWLSMTLCKAMYYLAWSLGDAVHNASGFGWAGVDKFGNHKWDLMTNIRIINIETGLSLKDFTDNWNIQTSLWLRHVCYERVPVQNVLATFALSALWHGIYPGYYFTFICAGIFLSAGRQVRRKVRPYFLNSAWLKSVYDVLTWLTTHMVISYIGVSFHLAYLHPILFFYRHLYFFLHVLGFVVLAVMPFIPTQETKMSVQEISSVKSSNKNEIVSGKLTEESHSSYIPKKHA</sequence>
<evidence type="ECO:0000256" key="2">
    <source>
        <dbReference type="ARBA" id="ARBA00022679"/>
    </source>
</evidence>
<evidence type="ECO:0000256" key="4">
    <source>
        <dbReference type="ARBA" id="ARBA00022989"/>
    </source>
</evidence>
<dbReference type="InterPro" id="IPR049941">
    <property type="entry name" value="LPLAT_7/PORCN-like"/>
</dbReference>
<feature type="transmembrane region" description="Helical" evidence="7">
    <location>
        <begin position="67"/>
        <end position="86"/>
    </location>
</feature>
<reference evidence="8 9" key="1">
    <citation type="submission" date="2024-11" db="EMBL/GenBank/DDBJ databases">
        <title>Chromosome-level genome assembly of the freshwater bivalve Anodonta woodiana.</title>
        <authorList>
            <person name="Chen X."/>
        </authorList>
    </citation>
    <scope>NUCLEOTIDE SEQUENCE [LARGE SCALE GENOMIC DNA]</scope>
    <source>
        <strain evidence="8">MN2024</strain>
        <tissue evidence="8">Gills</tissue>
    </source>
</reference>
<feature type="transmembrane region" description="Helical" evidence="7">
    <location>
        <begin position="37"/>
        <end position="55"/>
    </location>
</feature>
<dbReference type="EMBL" id="JBJQND010000001">
    <property type="protein sequence ID" value="KAL3890622.1"/>
    <property type="molecule type" value="Genomic_DNA"/>
</dbReference>
<feature type="transmembrane region" description="Helical" evidence="7">
    <location>
        <begin position="284"/>
        <end position="302"/>
    </location>
</feature>